<dbReference type="OrthoDB" id="10438805at2759"/>
<sequence length="90" mass="9958">MLHSSITPTATVSISEMFSAKLYIVVALIVSVTALPVAQIESVETEVGRADTAWLREVEAIRADTAWLREVEVARADTAWLRRSTQQDTQ</sequence>
<accession>A0A8H7Y6U2</accession>
<evidence type="ECO:0000313" key="1">
    <source>
        <dbReference type="EMBL" id="KAG5173517.1"/>
    </source>
</evidence>
<protein>
    <submittedName>
        <fullName evidence="1">Uncharacterized protein</fullName>
    </submittedName>
</protein>
<comment type="caution">
    <text evidence="1">The sequence shown here is derived from an EMBL/GenBank/DDBJ whole genome shotgun (WGS) entry which is preliminary data.</text>
</comment>
<dbReference type="EMBL" id="JAFIQS010000001">
    <property type="protein sequence ID" value="KAG5173517.1"/>
    <property type="molecule type" value="Genomic_DNA"/>
</dbReference>
<gene>
    <name evidence="1" type="ORF">JR316_000174</name>
</gene>
<reference evidence="1" key="1">
    <citation type="submission" date="2021-02" db="EMBL/GenBank/DDBJ databases">
        <title>Psilocybe cubensis genome.</title>
        <authorList>
            <person name="Mckernan K.J."/>
            <person name="Crawford S."/>
            <person name="Trippe A."/>
            <person name="Kane L.T."/>
            <person name="Mclaughlin S."/>
        </authorList>
    </citation>
    <scope>NUCLEOTIDE SEQUENCE [LARGE SCALE GENOMIC DNA]</scope>
    <source>
        <strain evidence="1">MGC-MH-2018</strain>
    </source>
</reference>
<proteinExistence type="predicted"/>
<dbReference type="AlphaFoldDB" id="A0A8H7Y6U2"/>
<name>A0A8H7Y6U2_PSICU</name>
<organism evidence="1">
    <name type="scientific">Psilocybe cubensis</name>
    <name type="common">Psychedelic mushroom</name>
    <name type="synonym">Stropharia cubensis</name>
    <dbReference type="NCBI Taxonomy" id="181762"/>
    <lineage>
        <taxon>Eukaryota</taxon>
        <taxon>Fungi</taxon>
        <taxon>Dikarya</taxon>
        <taxon>Basidiomycota</taxon>
        <taxon>Agaricomycotina</taxon>
        <taxon>Agaricomycetes</taxon>
        <taxon>Agaricomycetidae</taxon>
        <taxon>Agaricales</taxon>
        <taxon>Agaricineae</taxon>
        <taxon>Strophariaceae</taxon>
        <taxon>Psilocybe</taxon>
    </lineage>
</organism>